<accession>A0A9P0DAY3</accession>
<dbReference type="OrthoDB" id="6777854at2759"/>
<protein>
    <submittedName>
        <fullName evidence="1">Uncharacterized protein</fullName>
    </submittedName>
</protein>
<evidence type="ECO:0000313" key="1">
    <source>
        <dbReference type="EMBL" id="CAH1114956.1"/>
    </source>
</evidence>
<name>A0A9P0DAY3_9CUCU</name>
<keyword evidence="2" id="KW-1185">Reference proteome</keyword>
<evidence type="ECO:0000313" key="2">
    <source>
        <dbReference type="Proteomes" id="UP001153636"/>
    </source>
</evidence>
<proteinExistence type="predicted"/>
<dbReference type="EMBL" id="OV651821">
    <property type="protein sequence ID" value="CAH1114956.1"/>
    <property type="molecule type" value="Genomic_DNA"/>
</dbReference>
<dbReference type="AlphaFoldDB" id="A0A9P0DAY3"/>
<organism evidence="1 2">
    <name type="scientific">Psylliodes chrysocephalus</name>
    <dbReference type="NCBI Taxonomy" id="3402493"/>
    <lineage>
        <taxon>Eukaryota</taxon>
        <taxon>Metazoa</taxon>
        <taxon>Ecdysozoa</taxon>
        <taxon>Arthropoda</taxon>
        <taxon>Hexapoda</taxon>
        <taxon>Insecta</taxon>
        <taxon>Pterygota</taxon>
        <taxon>Neoptera</taxon>
        <taxon>Endopterygota</taxon>
        <taxon>Coleoptera</taxon>
        <taxon>Polyphaga</taxon>
        <taxon>Cucujiformia</taxon>
        <taxon>Chrysomeloidea</taxon>
        <taxon>Chrysomelidae</taxon>
        <taxon>Galerucinae</taxon>
        <taxon>Alticini</taxon>
        <taxon>Psylliodes</taxon>
    </lineage>
</organism>
<reference evidence="1" key="1">
    <citation type="submission" date="2022-01" db="EMBL/GenBank/DDBJ databases">
        <authorList>
            <person name="King R."/>
        </authorList>
    </citation>
    <scope>NUCLEOTIDE SEQUENCE</scope>
</reference>
<dbReference type="Proteomes" id="UP001153636">
    <property type="component" value="Chromosome 9"/>
</dbReference>
<sequence>MFRIQVNFEIARVEQDFKVVLVLVQECNDLCDKTKALSNKTQFTSLSCHLIKQEEQLSWHRSSLPKNIRNRIKRGILGKFLTSIFEVNDEVYQDIDALLEHQS</sequence>
<gene>
    <name evidence="1" type="ORF">PSYICH_LOCUS15299</name>
</gene>